<feature type="compositionally biased region" description="Basic and acidic residues" evidence="1">
    <location>
        <begin position="130"/>
        <end position="145"/>
    </location>
</feature>
<feature type="compositionally biased region" description="Basic and acidic residues" evidence="1">
    <location>
        <begin position="227"/>
        <end position="242"/>
    </location>
</feature>
<name>A0A9N9LGC2_9HELO</name>
<feature type="compositionally biased region" description="Basic and acidic residues" evidence="1">
    <location>
        <begin position="166"/>
        <end position="182"/>
    </location>
</feature>
<feature type="region of interest" description="Disordered" evidence="1">
    <location>
        <begin position="1"/>
        <end position="329"/>
    </location>
</feature>
<feature type="compositionally biased region" description="Polar residues" evidence="1">
    <location>
        <begin position="26"/>
        <end position="36"/>
    </location>
</feature>
<reference evidence="2" key="1">
    <citation type="submission" date="2021-07" db="EMBL/GenBank/DDBJ databases">
        <authorList>
            <person name="Durling M."/>
        </authorList>
    </citation>
    <scope>NUCLEOTIDE SEQUENCE</scope>
</reference>
<feature type="compositionally biased region" description="Basic and acidic residues" evidence="1">
    <location>
        <begin position="105"/>
        <end position="122"/>
    </location>
</feature>
<feature type="compositionally biased region" description="Polar residues" evidence="1">
    <location>
        <begin position="183"/>
        <end position="197"/>
    </location>
</feature>
<feature type="compositionally biased region" description="Basic and acidic residues" evidence="1">
    <location>
        <begin position="68"/>
        <end position="90"/>
    </location>
</feature>
<evidence type="ECO:0000256" key="1">
    <source>
        <dbReference type="SAM" id="MobiDB-lite"/>
    </source>
</evidence>
<sequence length="357" mass="39444">MEPSNSRGDERGEDIPPSPTDKQSENDSNLVAQSTLGEDPENKPEKQEQILSAVGAPKGPEGSSAEGSDEKSHQPLEKGEKDDENRERGSQDVPAPPSIPPTLQETDHPESKETREYPKSEEPLSAAMETHPDVLHSLEQQRGEDNLLEDDGDETDGEELEGDIPDGDKFDGDKPDLEKSDASNHTAPTAISSPQTDQTEEVSESNDNQRKRNGAISTPTTGLQQKMETDDSPREVPVREELSTSPSDQTNETNTEKPVKDDDEDSPRVPPKGGSSKDDVQSEEDELLSTSETDTHQENTSGGPDNSREEDEDEKTEEQKASRQSTVWERTRVRAAMMYGGIPQYQLLRKKRREDTE</sequence>
<keyword evidence="3" id="KW-1185">Reference proteome</keyword>
<feature type="compositionally biased region" description="Polar residues" evidence="1">
    <location>
        <begin position="243"/>
        <end position="253"/>
    </location>
</feature>
<accession>A0A9N9LGC2</accession>
<dbReference type="EMBL" id="CAJVRM010000116">
    <property type="protein sequence ID" value="CAG8974885.1"/>
    <property type="molecule type" value="Genomic_DNA"/>
</dbReference>
<feature type="compositionally biased region" description="Polar residues" evidence="1">
    <location>
        <begin position="215"/>
        <end position="226"/>
    </location>
</feature>
<feature type="compositionally biased region" description="Acidic residues" evidence="1">
    <location>
        <begin position="146"/>
        <end position="165"/>
    </location>
</feature>
<dbReference type="AlphaFoldDB" id="A0A9N9LGC2"/>
<proteinExistence type="predicted"/>
<comment type="caution">
    <text evidence="2">The sequence shown here is derived from an EMBL/GenBank/DDBJ whole genome shotgun (WGS) entry which is preliminary data.</text>
</comment>
<evidence type="ECO:0000313" key="3">
    <source>
        <dbReference type="Proteomes" id="UP000701801"/>
    </source>
</evidence>
<protein>
    <submittedName>
        <fullName evidence="2">Uncharacterized protein</fullName>
    </submittedName>
</protein>
<evidence type="ECO:0000313" key="2">
    <source>
        <dbReference type="EMBL" id="CAG8974885.1"/>
    </source>
</evidence>
<gene>
    <name evidence="2" type="ORF">HYALB_00000500</name>
</gene>
<organism evidence="2 3">
    <name type="scientific">Hymenoscyphus albidus</name>
    <dbReference type="NCBI Taxonomy" id="595503"/>
    <lineage>
        <taxon>Eukaryota</taxon>
        <taxon>Fungi</taxon>
        <taxon>Dikarya</taxon>
        <taxon>Ascomycota</taxon>
        <taxon>Pezizomycotina</taxon>
        <taxon>Leotiomycetes</taxon>
        <taxon>Helotiales</taxon>
        <taxon>Helotiaceae</taxon>
        <taxon>Hymenoscyphus</taxon>
    </lineage>
</organism>
<dbReference type="Proteomes" id="UP000701801">
    <property type="component" value="Unassembled WGS sequence"/>
</dbReference>